<reference evidence="2 3" key="1">
    <citation type="submission" date="2015-01" db="EMBL/GenBank/DDBJ databases">
        <title>The Genome Sequence of Exophiala oligosperma CBS72588.</title>
        <authorList>
            <consortium name="The Broad Institute Genomics Platform"/>
            <person name="Cuomo C."/>
            <person name="de Hoog S."/>
            <person name="Gorbushina A."/>
            <person name="Stielow B."/>
            <person name="Teixiera M."/>
            <person name="Abouelleil A."/>
            <person name="Chapman S.B."/>
            <person name="Priest M."/>
            <person name="Young S.K."/>
            <person name="Wortman J."/>
            <person name="Nusbaum C."/>
            <person name="Birren B."/>
        </authorList>
    </citation>
    <scope>NUCLEOTIDE SEQUENCE [LARGE SCALE GENOMIC DNA]</scope>
    <source>
        <strain evidence="2 3">CBS 72588</strain>
    </source>
</reference>
<dbReference type="HOGENOM" id="CLU_419788_0_0_1"/>
<dbReference type="EMBL" id="KN847335">
    <property type="protein sequence ID" value="KIW43692.1"/>
    <property type="molecule type" value="Genomic_DNA"/>
</dbReference>
<dbReference type="GO" id="GO:0044773">
    <property type="term" value="P:mitotic DNA damage checkpoint signaling"/>
    <property type="evidence" value="ECO:0007669"/>
    <property type="project" value="TreeGrafter"/>
</dbReference>
<name>A0A0D2C1T7_9EURO</name>
<dbReference type="SMART" id="SM00220">
    <property type="entry name" value="S_TKc"/>
    <property type="match status" value="1"/>
</dbReference>
<dbReference type="VEuPathDB" id="FungiDB:PV06_04768"/>
<dbReference type="AlphaFoldDB" id="A0A0D2C1T7"/>
<dbReference type="InterPro" id="IPR011009">
    <property type="entry name" value="Kinase-like_dom_sf"/>
</dbReference>
<accession>A0A0D2C1T7</accession>
<evidence type="ECO:0000313" key="3">
    <source>
        <dbReference type="Proteomes" id="UP000053342"/>
    </source>
</evidence>
<keyword evidence="3" id="KW-1185">Reference proteome</keyword>
<sequence length="653" mass="75074">MDSGTYSVYAKDRILPFFNQRKLSSQGANSHVYAFEIHDEYRDFPHAQEVTLYARKELDKDSEFAFHMENRNLNLAKTLQDAHIVKMIKPYKHGDTFNLIFAYAKTNLDDMLRRPGSDLLEAVPGPIESRHPSRPEHLGVHFDLKPANILIDNNDIWMISDFGQAVFKPTGDTTSRMVNQGGTLAYAPPEINIDAKSSRRYDIWSLGCIALEVLAFALLGPRGLNGCEAYRGLDQVRRTSNSANGQEDSALWYEEGDRKYRVKPAIFEFMRFLESTESLQHRPSSLSFVTNIIDLIKKMLEPVADDRIDIGEVIRLLTAAIDESNDETPPLQMTSMEGETSIGESELRSIRLWNLRDQEWKLVKLVVFEDYKSNLRICTVAQRRDAVQEYLNRMRDQLIPAYAFEDPFASSTADEAIYFSNIEPSGTSKYPGSIFSSEAKHVATMQEIFTMQKIEAIFAFRNIKYRKHKSFTKHLAHSIQRHEDNEDGIDLGPGWAQIWVEQTDSARKAREDNLDVTTSPTRPVRIQPHQRADYRVVPPRRLVIFIHKLKAYMTIQVDKNWWEDPDLADASTSTIHFTPRKANRDPSFPASILRHAHIQGQNHFPGIPLCPQNLLQREQRPEVMFECTFLRLTFDNEETKKLLSQKFTGVKNQ</sequence>
<dbReference type="GeneID" id="27356842"/>
<protein>
    <recommendedName>
        <fullName evidence="1">Protein kinase domain-containing protein</fullName>
    </recommendedName>
</protein>
<dbReference type="STRING" id="215243.A0A0D2C1T7"/>
<dbReference type="PANTHER" id="PTHR44167:SF30">
    <property type="entry name" value="PHOSPHORYLASE KINASE"/>
    <property type="match status" value="1"/>
</dbReference>
<dbReference type="RefSeq" id="XP_016263908.1">
    <property type="nucleotide sequence ID" value="XM_016405702.1"/>
</dbReference>
<dbReference type="SUPFAM" id="SSF56112">
    <property type="entry name" value="Protein kinase-like (PK-like)"/>
    <property type="match status" value="1"/>
</dbReference>
<dbReference type="GO" id="GO:0004674">
    <property type="term" value="F:protein serine/threonine kinase activity"/>
    <property type="evidence" value="ECO:0007669"/>
    <property type="project" value="TreeGrafter"/>
</dbReference>
<dbReference type="GO" id="GO:0005524">
    <property type="term" value="F:ATP binding"/>
    <property type="evidence" value="ECO:0007669"/>
    <property type="project" value="InterPro"/>
</dbReference>
<dbReference type="PROSITE" id="PS50011">
    <property type="entry name" value="PROTEIN_KINASE_DOM"/>
    <property type="match status" value="1"/>
</dbReference>
<dbReference type="Pfam" id="PF00069">
    <property type="entry name" value="Pkinase"/>
    <property type="match status" value="1"/>
</dbReference>
<dbReference type="GO" id="GO:0005634">
    <property type="term" value="C:nucleus"/>
    <property type="evidence" value="ECO:0007669"/>
    <property type="project" value="TreeGrafter"/>
</dbReference>
<dbReference type="Proteomes" id="UP000053342">
    <property type="component" value="Unassembled WGS sequence"/>
</dbReference>
<dbReference type="OrthoDB" id="4119301at2759"/>
<feature type="domain" description="Protein kinase" evidence="1">
    <location>
        <begin position="18"/>
        <end position="321"/>
    </location>
</feature>
<dbReference type="CDD" id="cd00180">
    <property type="entry name" value="PKc"/>
    <property type="match status" value="1"/>
</dbReference>
<evidence type="ECO:0000259" key="1">
    <source>
        <dbReference type="PROSITE" id="PS50011"/>
    </source>
</evidence>
<proteinExistence type="predicted"/>
<evidence type="ECO:0000313" key="2">
    <source>
        <dbReference type="EMBL" id="KIW43692.1"/>
    </source>
</evidence>
<dbReference type="Gene3D" id="1.10.510.10">
    <property type="entry name" value="Transferase(Phosphotransferase) domain 1"/>
    <property type="match status" value="1"/>
</dbReference>
<organism evidence="2 3">
    <name type="scientific">Exophiala oligosperma</name>
    <dbReference type="NCBI Taxonomy" id="215243"/>
    <lineage>
        <taxon>Eukaryota</taxon>
        <taxon>Fungi</taxon>
        <taxon>Dikarya</taxon>
        <taxon>Ascomycota</taxon>
        <taxon>Pezizomycotina</taxon>
        <taxon>Eurotiomycetes</taxon>
        <taxon>Chaetothyriomycetidae</taxon>
        <taxon>Chaetothyriales</taxon>
        <taxon>Herpotrichiellaceae</taxon>
        <taxon>Exophiala</taxon>
    </lineage>
</organism>
<dbReference type="PANTHER" id="PTHR44167">
    <property type="entry name" value="OVARIAN-SPECIFIC SERINE/THREONINE-PROTEIN KINASE LOK-RELATED"/>
    <property type="match status" value="1"/>
</dbReference>
<dbReference type="InterPro" id="IPR000719">
    <property type="entry name" value="Prot_kinase_dom"/>
</dbReference>
<gene>
    <name evidence="2" type="ORF">PV06_04768</name>
</gene>